<feature type="compositionally biased region" description="Basic residues" evidence="1">
    <location>
        <begin position="100"/>
        <end position="119"/>
    </location>
</feature>
<evidence type="ECO:0000313" key="3">
    <source>
        <dbReference type="Proteomes" id="UP000006055"/>
    </source>
</evidence>
<dbReference type="KEGG" id="dti:Desti_2918"/>
<proteinExistence type="predicted"/>
<evidence type="ECO:0000313" key="2">
    <source>
        <dbReference type="EMBL" id="AFM25587.1"/>
    </source>
</evidence>
<name>I4C7P6_DESTA</name>
<gene>
    <name evidence="2" type="ordered locus">Desti_2918</name>
</gene>
<feature type="region of interest" description="Disordered" evidence="1">
    <location>
        <begin position="98"/>
        <end position="119"/>
    </location>
</feature>
<keyword evidence="3" id="KW-1185">Reference proteome</keyword>
<protein>
    <submittedName>
        <fullName evidence="2">Uncharacterized protein</fullName>
    </submittedName>
</protein>
<dbReference type="EMBL" id="CP003360">
    <property type="protein sequence ID" value="AFM25587.1"/>
    <property type="molecule type" value="Genomic_DNA"/>
</dbReference>
<sequence length="119" mass="14103">MPRICLLLMLFFFISLETVDAFSLRPTITKDKEEYTFEECPSTLRQARLKARKDAAKFTAMHPKGTWSSFFAKNDVRKCSPYIKKIYFDAAKSSFSYKSRSQKRLSRLSPHRFRTMRDR</sequence>
<organism evidence="2 3">
    <name type="scientific">Desulfomonile tiedjei (strain ATCC 49306 / DSM 6799 / DCB-1)</name>
    <dbReference type="NCBI Taxonomy" id="706587"/>
    <lineage>
        <taxon>Bacteria</taxon>
        <taxon>Pseudomonadati</taxon>
        <taxon>Thermodesulfobacteriota</taxon>
        <taxon>Desulfomonilia</taxon>
        <taxon>Desulfomonilales</taxon>
        <taxon>Desulfomonilaceae</taxon>
        <taxon>Desulfomonile</taxon>
    </lineage>
</organism>
<dbReference type="RefSeq" id="WP_014810724.1">
    <property type="nucleotide sequence ID" value="NC_018025.1"/>
</dbReference>
<dbReference type="Proteomes" id="UP000006055">
    <property type="component" value="Chromosome"/>
</dbReference>
<dbReference type="AlphaFoldDB" id="I4C7P6"/>
<reference evidence="3" key="1">
    <citation type="submission" date="2012-06" db="EMBL/GenBank/DDBJ databases">
        <title>Complete sequence of chromosome of Desulfomonile tiedjei DSM 6799.</title>
        <authorList>
            <person name="Lucas S."/>
            <person name="Copeland A."/>
            <person name="Lapidus A."/>
            <person name="Glavina del Rio T."/>
            <person name="Dalin E."/>
            <person name="Tice H."/>
            <person name="Bruce D."/>
            <person name="Goodwin L."/>
            <person name="Pitluck S."/>
            <person name="Peters L."/>
            <person name="Ovchinnikova G."/>
            <person name="Zeytun A."/>
            <person name="Lu M."/>
            <person name="Kyrpides N."/>
            <person name="Mavromatis K."/>
            <person name="Ivanova N."/>
            <person name="Brettin T."/>
            <person name="Detter J.C."/>
            <person name="Han C."/>
            <person name="Larimer F."/>
            <person name="Land M."/>
            <person name="Hauser L."/>
            <person name="Markowitz V."/>
            <person name="Cheng J.-F."/>
            <person name="Hugenholtz P."/>
            <person name="Woyke T."/>
            <person name="Wu D."/>
            <person name="Spring S."/>
            <person name="Schroeder M."/>
            <person name="Brambilla E."/>
            <person name="Klenk H.-P."/>
            <person name="Eisen J.A."/>
        </authorList>
    </citation>
    <scope>NUCLEOTIDE SEQUENCE [LARGE SCALE GENOMIC DNA]</scope>
    <source>
        <strain evidence="3">ATCC 49306 / DSM 6799 / DCB-1</strain>
    </source>
</reference>
<evidence type="ECO:0000256" key="1">
    <source>
        <dbReference type="SAM" id="MobiDB-lite"/>
    </source>
</evidence>
<dbReference type="HOGENOM" id="CLU_2057636_0_0_7"/>
<accession>I4C7P6</accession>